<dbReference type="InterPro" id="IPR000740">
    <property type="entry name" value="GrpE"/>
</dbReference>
<accession>A0A0G0Z4J2</accession>
<dbReference type="PANTHER" id="PTHR21237:SF23">
    <property type="entry name" value="GRPE PROTEIN HOMOLOG, MITOCHONDRIAL"/>
    <property type="match status" value="1"/>
</dbReference>
<evidence type="ECO:0000256" key="2">
    <source>
        <dbReference type="ARBA" id="ARBA00023186"/>
    </source>
</evidence>
<dbReference type="GO" id="GO:0000774">
    <property type="term" value="F:adenyl-nucleotide exchange factor activity"/>
    <property type="evidence" value="ECO:0007669"/>
    <property type="project" value="InterPro"/>
</dbReference>
<feature type="coiled-coil region" evidence="5">
    <location>
        <begin position="7"/>
        <end position="41"/>
    </location>
</feature>
<dbReference type="AlphaFoldDB" id="A0A0G0Z4J2"/>
<sequence>MTDQQNLQDLQKENDQLKKDLEDFANKYKRALADYQNLEKRFAKESEVVTKFANEVLILRSIKVLDGVEMVLKNFREVLLAEGLEEIVVNVGDEFDAGLFEALETVEAENPNLVVEVLRRGYKLNEKVVRPAGVKVSK</sequence>
<evidence type="ECO:0000256" key="3">
    <source>
        <dbReference type="HAMAP-Rule" id="MF_01151"/>
    </source>
</evidence>
<evidence type="ECO:0000256" key="5">
    <source>
        <dbReference type="SAM" id="Coils"/>
    </source>
</evidence>
<dbReference type="InterPro" id="IPR009012">
    <property type="entry name" value="GrpE_head"/>
</dbReference>
<dbReference type="InterPro" id="IPR013805">
    <property type="entry name" value="GrpE_CC"/>
</dbReference>
<evidence type="ECO:0000313" key="6">
    <source>
        <dbReference type="EMBL" id="KKS43640.1"/>
    </source>
</evidence>
<comment type="similarity">
    <text evidence="1 3 4">Belongs to the GrpE family.</text>
</comment>
<comment type="subunit">
    <text evidence="3">Homodimer.</text>
</comment>
<gene>
    <name evidence="3" type="primary">grpE</name>
    <name evidence="6" type="ORF">UV05_C0026G0006</name>
</gene>
<dbReference type="Pfam" id="PF01025">
    <property type="entry name" value="GrpE"/>
    <property type="match status" value="1"/>
</dbReference>
<keyword evidence="2 3" id="KW-0143">Chaperone</keyword>
<dbReference type="Gene3D" id="2.30.22.10">
    <property type="entry name" value="Head domain of nucleotide exchange factor GrpE"/>
    <property type="match status" value="1"/>
</dbReference>
<evidence type="ECO:0000256" key="4">
    <source>
        <dbReference type="RuleBase" id="RU004478"/>
    </source>
</evidence>
<reference evidence="6 7" key="1">
    <citation type="journal article" date="2015" name="Nature">
        <title>rRNA introns, odd ribosomes, and small enigmatic genomes across a large radiation of phyla.</title>
        <authorList>
            <person name="Brown C.T."/>
            <person name="Hug L.A."/>
            <person name="Thomas B.C."/>
            <person name="Sharon I."/>
            <person name="Castelle C.J."/>
            <person name="Singh A."/>
            <person name="Wilkins M.J."/>
            <person name="Williams K.H."/>
            <person name="Banfield J.F."/>
        </authorList>
    </citation>
    <scope>NUCLEOTIDE SEQUENCE [LARGE SCALE GENOMIC DNA]</scope>
</reference>
<dbReference type="EMBL" id="LCCZ01000026">
    <property type="protein sequence ID" value="KKS43640.1"/>
    <property type="molecule type" value="Genomic_DNA"/>
</dbReference>
<protein>
    <recommendedName>
        <fullName evidence="3">Protein GrpE</fullName>
    </recommendedName>
    <alternativeName>
        <fullName evidence="3">HSP-70 cofactor</fullName>
    </alternativeName>
</protein>
<keyword evidence="3" id="KW-0963">Cytoplasm</keyword>
<dbReference type="GO" id="GO:0042803">
    <property type="term" value="F:protein homodimerization activity"/>
    <property type="evidence" value="ECO:0007669"/>
    <property type="project" value="InterPro"/>
</dbReference>
<name>A0A0G0Z4J2_9BACT</name>
<dbReference type="GO" id="GO:0051087">
    <property type="term" value="F:protein-folding chaperone binding"/>
    <property type="evidence" value="ECO:0007669"/>
    <property type="project" value="InterPro"/>
</dbReference>
<comment type="function">
    <text evidence="3">Participates actively in the response to hyperosmotic and heat shock by preventing the aggregation of stress-denatured proteins, in association with DnaK and GrpE. It is the nucleotide exchange factor for DnaK and may function as a thermosensor. Unfolded proteins bind initially to DnaJ; upon interaction with the DnaJ-bound protein, DnaK hydrolyzes its bound ATP, resulting in the formation of a stable complex. GrpE releases ADP from DnaK; ATP binding to DnaK triggers the release of the substrate protein, thus completing the reaction cycle. Several rounds of ATP-dependent interactions between DnaJ, DnaK and GrpE are required for fully efficient folding.</text>
</comment>
<comment type="subcellular location">
    <subcellularLocation>
        <location evidence="3">Cytoplasm</location>
    </subcellularLocation>
</comment>
<dbReference type="GO" id="GO:0005737">
    <property type="term" value="C:cytoplasm"/>
    <property type="evidence" value="ECO:0007669"/>
    <property type="project" value="UniProtKB-SubCell"/>
</dbReference>
<evidence type="ECO:0000313" key="7">
    <source>
        <dbReference type="Proteomes" id="UP000034875"/>
    </source>
</evidence>
<dbReference type="PRINTS" id="PR00773">
    <property type="entry name" value="GRPEPROTEIN"/>
</dbReference>
<dbReference type="Proteomes" id="UP000034875">
    <property type="component" value="Unassembled WGS sequence"/>
</dbReference>
<dbReference type="GO" id="GO:0051082">
    <property type="term" value="F:unfolded protein binding"/>
    <property type="evidence" value="ECO:0007669"/>
    <property type="project" value="TreeGrafter"/>
</dbReference>
<comment type="caution">
    <text evidence="6">The sequence shown here is derived from an EMBL/GenBank/DDBJ whole genome shotgun (WGS) entry which is preliminary data.</text>
</comment>
<organism evidence="6 7">
    <name type="scientific">candidate division CPR1 bacterium GW2011_GWA2_42_17</name>
    <dbReference type="NCBI Taxonomy" id="1618341"/>
    <lineage>
        <taxon>Bacteria</taxon>
        <taxon>candidate division CPR1</taxon>
    </lineage>
</organism>
<dbReference type="PANTHER" id="PTHR21237">
    <property type="entry name" value="GRPE PROTEIN"/>
    <property type="match status" value="1"/>
</dbReference>
<dbReference type="SUPFAM" id="SSF58014">
    <property type="entry name" value="Coiled-coil domain of nucleotide exchange factor GrpE"/>
    <property type="match status" value="1"/>
</dbReference>
<dbReference type="HAMAP" id="MF_01151">
    <property type="entry name" value="GrpE"/>
    <property type="match status" value="1"/>
</dbReference>
<keyword evidence="5" id="KW-0175">Coiled coil</keyword>
<dbReference type="SUPFAM" id="SSF51064">
    <property type="entry name" value="Head domain of nucleotide exchange factor GrpE"/>
    <property type="match status" value="1"/>
</dbReference>
<dbReference type="GO" id="GO:0006457">
    <property type="term" value="P:protein folding"/>
    <property type="evidence" value="ECO:0007669"/>
    <property type="project" value="InterPro"/>
</dbReference>
<keyword evidence="3" id="KW-0346">Stress response</keyword>
<proteinExistence type="inferred from homology"/>
<evidence type="ECO:0000256" key="1">
    <source>
        <dbReference type="ARBA" id="ARBA00009054"/>
    </source>
</evidence>